<name>A0A151LYR8_ALLMI</name>
<organism evidence="2 3">
    <name type="scientific">Alligator mississippiensis</name>
    <name type="common">American alligator</name>
    <dbReference type="NCBI Taxonomy" id="8496"/>
    <lineage>
        <taxon>Eukaryota</taxon>
        <taxon>Metazoa</taxon>
        <taxon>Chordata</taxon>
        <taxon>Craniata</taxon>
        <taxon>Vertebrata</taxon>
        <taxon>Euteleostomi</taxon>
        <taxon>Archelosauria</taxon>
        <taxon>Archosauria</taxon>
        <taxon>Crocodylia</taxon>
        <taxon>Alligatoridae</taxon>
        <taxon>Alligatorinae</taxon>
        <taxon>Alligator</taxon>
    </lineage>
</organism>
<evidence type="ECO:0000256" key="1">
    <source>
        <dbReference type="SAM" id="MobiDB-lite"/>
    </source>
</evidence>
<dbReference type="AlphaFoldDB" id="A0A151LYR8"/>
<dbReference type="EMBL" id="AKHW03007000">
    <property type="protein sequence ID" value="KYO17396.1"/>
    <property type="molecule type" value="Genomic_DNA"/>
</dbReference>
<reference evidence="2 3" key="1">
    <citation type="journal article" date="2012" name="Genome Biol.">
        <title>Sequencing three crocodilian genomes to illuminate the evolution of archosaurs and amniotes.</title>
        <authorList>
            <person name="St John J.A."/>
            <person name="Braun E.L."/>
            <person name="Isberg S.R."/>
            <person name="Miles L.G."/>
            <person name="Chong A.Y."/>
            <person name="Gongora J."/>
            <person name="Dalzell P."/>
            <person name="Moran C."/>
            <person name="Bed'hom B."/>
            <person name="Abzhanov A."/>
            <person name="Burgess S.C."/>
            <person name="Cooksey A.M."/>
            <person name="Castoe T.A."/>
            <person name="Crawford N.G."/>
            <person name="Densmore L.D."/>
            <person name="Drew J.C."/>
            <person name="Edwards S.V."/>
            <person name="Faircloth B.C."/>
            <person name="Fujita M.K."/>
            <person name="Greenwold M.J."/>
            <person name="Hoffmann F.G."/>
            <person name="Howard J.M."/>
            <person name="Iguchi T."/>
            <person name="Janes D.E."/>
            <person name="Khan S.Y."/>
            <person name="Kohno S."/>
            <person name="de Koning A.J."/>
            <person name="Lance S.L."/>
            <person name="McCarthy F.M."/>
            <person name="McCormack J.E."/>
            <person name="Merchant M.E."/>
            <person name="Peterson D.G."/>
            <person name="Pollock D.D."/>
            <person name="Pourmand N."/>
            <person name="Raney B.J."/>
            <person name="Roessler K.A."/>
            <person name="Sanford J.R."/>
            <person name="Sawyer R.H."/>
            <person name="Schmidt C.J."/>
            <person name="Triplett E.W."/>
            <person name="Tuberville T.D."/>
            <person name="Venegas-Anaya M."/>
            <person name="Howard J.T."/>
            <person name="Jarvis E.D."/>
            <person name="Guillette L.J.Jr."/>
            <person name="Glenn T.C."/>
            <person name="Green R.E."/>
            <person name="Ray D.A."/>
        </authorList>
    </citation>
    <scope>NUCLEOTIDE SEQUENCE [LARGE SCALE GENOMIC DNA]</scope>
    <source>
        <strain evidence="2">KSC_2009_1</strain>
    </source>
</reference>
<gene>
    <name evidence="2" type="ORF">Y1Q_0020021</name>
</gene>
<evidence type="ECO:0000313" key="3">
    <source>
        <dbReference type="Proteomes" id="UP000050525"/>
    </source>
</evidence>
<dbReference type="Proteomes" id="UP000050525">
    <property type="component" value="Unassembled WGS sequence"/>
</dbReference>
<proteinExistence type="predicted"/>
<comment type="caution">
    <text evidence="2">The sequence shown here is derived from an EMBL/GenBank/DDBJ whole genome shotgun (WGS) entry which is preliminary data.</text>
</comment>
<feature type="region of interest" description="Disordered" evidence="1">
    <location>
        <begin position="1"/>
        <end position="27"/>
    </location>
</feature>
<keyword evidence="3" id="KW-1185">Reference proteome</keyword>
<protein>
    <submittedName>
        <fullName evidence="2">Uncharacterized protein</fullName>
    </submittedName>
</protein>
<sequence>MVKNQWQAKTGPWKGVPKRGTRTPWGAEKVTTGSTATWLQKNIIKYHLERLGWGKGEVWSPTEDTGIKTRGARAETKVHALFQWTMLFRRVQTRMFEAYTAYLTDLFFTIPCCFSNVRNHC</sequence>
<evidence type="ECO:0000313" key="2">
    <source>
        <dbReference type="EMBL" id="KYO17396.1"/>
    </source>
</evidence>
<accession>A0A151LYR8</accession>